<dbReference type="KEGG" id="mspg:F6B93_00825"/>
<evidence type="ECO:0000313" key="2">
    <source>
        <dbReference type="Proteomes" id="UP000682202"/>
    </source>
</evidence>
<dbReference type="InterPro" id="IPR009900">
    <property type="entry name" value="PSGP"/>
</dbReference>
<organism evidence="1 2">
    <name type="scientific">Mycobacterium spongiae</name>
    <dbReference type="NCBI Taxonomy" id="886343"/>
    <lineage>
        <taxon>Bacteria</taxon>
        <taxon>Bacillati</taxon>
        <taxon>Actinomycetota</taxon>
        <taxon>Actinomycetes</taxon>
        <taxon>Mycobacteriales</taxon>
        <taxon>Mycobacteriaceae</taxon>
        <taxon>Mycobacterium</taxon>
    </lineage>
</organism>
<protein>
    <submittedName>
        <fullName evidence="1">Uncharacterized protein</fullName>
    </submittedName>
</protein>
<accession>A0A975K189</accession>
<evidence type="ECO:0000313" key="1">
    <source>
        <dbReference type="EMBL" id="QUR69504.1"/>
    </source>
</evidence>
<reference evidence="1" key="1">
    <citation type="submission" date="2019-12" db="EMBL/GenBank/DDBJ databases">
        <title>Mycobacterium spongiae sp. nov.</title>
        <authorList>
            <person name="Stinear T."/>
        </authorList>
    </citation>
    <scope>NUCLEOTIDE SEQUENCE</scope>
    <source>
        <strain evidence="1">FSD4b-SM</strain>
    </source>
</reference>
<dbReference type="Proteomes" id="UP000682202">
    <property type="component" value="Chromosome"/>
</dbReference>
<gene>
    <name evidence="1" type="ORF">F6B93_00825</name>
</gene>
<dbReference type="Pfam" id="PF07276">
    <property type="entry name" value="PSGP"/>
    <property type="match status" value="1"/>
</dbReference>
<sequence>MGVDATSRAATKPSSAA</sequence>
<dbReference type="EMBL" id="CP046600">
    <property type="protein sequence ID" value="QUR69504.1"/>
    <property type="molecule type" value="Genomic_DNA"/>
</dbReference>
<proteinExistence type="predicted"/>
<dbReference type="AlphaFoldDB" id="A0A975K189"/>
<name>A0A975K189_9MYCO</name>
<keyword evidence="2" id="KW-1185">Reference proteome</keyword>